<dbReference type="Pfam" id="PF01774">
    <property type="entry name" value="UreD"/>
    <property type="match status" value="1"/>
</dbReference>
<dbReference type="PANTHER" id="PTHR33643:SF1">
    <property type="entry name" value="UREASE ACCESSORY PROTEIN D"/>
    <property type="match status" value="1"/>
</dbReference>
<dbReference type="InterPro" id="IPR002669">
    <property type="entry name" value="UreD"/>
</dbReference>
<comment type="caution">
    <text evidence="4">The sequence shown here is derived from an EMBL/GenBank/DDBJ whole genome shotgun (WGS) entry which is preliminary data.</text>
</comment>
<keyword evidence="2 3" id="KW-0143">Chaperone</keyword>
<dbReference type="PANTHER" id="PTHR33643">
    <property type="entry name" value="UREASE ACCESSORY PROTEIN D"/>
    <property type="match status" value="1"/>
</dbReference>
<evidence type="ECO:0000313" key="5">
    <source>
        <dbReference type="Proteomes" id="UP001596113"/>
    </source>
</evidence>
<dbReference type="EMBL" id="JBHSMI010000056">
    <property type="protein sequence ID" value="MFC5406585.1"/>
    <property type="molecule type" value="Genomic_DNA"/>
</dbReference>
<dbReference type="Proteomes" id="UP001596113">
    <property type="component" value="Unassembled WGS sequence"/>
</dbReference>
<comment type="subcellular location">
    <subcellularLocation>
        <location evidence="3">Cytoplasm</location>
    </subcellularLocation>
</comment>
<comment type="similarity">
    <text evidence="1 3">Belongs to the UreD family.</text>
</comment>
<evidence type="ECO:0000256" key="2">
    <source>
        <dbReference type="ARBA" id="ARBA00023186"/>
    </source>
</evidence>
<dbReference type="RefSeq" id="WP_378138682.1">
    <property type="nucleotide sequence ID" value="NZ_JBHSMI010000056.1"/>
</dbReference>
<accession>A0ABW0HZA5</accession>
<proteinExistence type="inferred from homology"/>
<protein>
    <recommendedName>
        <fullName evidence="3">Urease accessory protein UreD</fullName>
    </recommendedName>
</protein>
<keyword evidence="3" id="KW-0963">Cytoplasm</keyword>
<sequence length="289" mass="32334">MPILSNTAIADRERYRTAVLDVSATCRGDRTVLAGRYCTSPIKIAKTFPEDKSLCVMIMDASPGMLKGDRYEMQWVAEAGAHLCLTNQGFTKVHPCTPELGASMENRYRLAAGACIETMMKPIMLYKDASYTNRTDVELERGAVWMQGEVLSPGRVLRGESFAYEQLDNRISVYYEGELIHHQKQLVRPGRQLIAAKGAWDSDSHLGSFLVFSDRVDTVLLESVRAVLDRLPFPNDQLYAGAALTYRHGLTVTAVASSSWIMQHMMKEVWNEVRKTLLRLQPSRIGGIG</sequence>
<keyword evidence="3" id="KW-0996">Nickel insertion</keyword>
<gene>
    <name evidence="3" type="primary">ureD</name>
    <name evidence="4" type="ORF">ACFPOF_27960</name>
</gene>
<dbReference type="HAMAP" id="MF_01384">
    <property type="entry name" value="UreD"/>
    <property type="match status" value="1"/>
</dbReference>
<name>A0ABW0HZA5_9BACL</name>
<comment type="function">
    <text evidence="3">Required for maturation of urease via the functional incorporation of the urease nickel metallocenter.</text>
</comment>
<comment type="subunit">
    <text evidence="3">UreD, UreF and UreG form a complex that acts as a GTP-hydrolysis-dependent molecular chaperone, activating the urease apoprotein by helping to assemble the nickel containing metallocenter of UreC. The UreE protein probably delivers the nickel.</text>
</comment>
<keyword evidence="5" id="KW-1185">Reference proteome</keyword>
<evidence type="ECO:0000313" key="4">
    <source>
        <dbReference type="EMBL" id="MFC5406585.1"/>
    </source>
</evidence>
<evidence type="ECO:0000256" key="3">
    <source>
        <dbReference type="HAMAP-Rule" id="MF_01384"/>
    </source>
</evidence>
<organism evidence="4 5">
    <name type="scientific">Cohnella soli</name>
    <dbReference type="NCBI Taxonomy" id="425005"/>
    <lineage>
        <taxon>Bacteria</taxon>
        <taxon>Bacillati</taxon>
        <taxon>Bacillota</taxon>
        <taxon>Bacilli</taxon>
        <taxon>Bacillales</taxon>
        <taxon>Paenibacillaceae</taxon>
        <taxon>Cohnella</taxon>
    </lineage>
</organism>
<evidence type="ECO:0000256" key="1">
    <source>
        <dbReference type="ARBA" id="ARBA00007177"/>
    </source>
</evidence>
<reference evidence="5" key="1">
    <citation type="journal article" date="2019" name="Int. J. Syst. Evol. Microbiol.">
        <title>The Global Catalogue of Microorganisms (GCM) 10K type strain sequencing project: providing services to taxonomists for standard genome sequencing and annotation.</title>
        <authorList>
            <consortium name="The Broad Institute Genomics Platform"/>
            <consortium name="The Broad Institute Genome Sequencing Center for Infectious Disease"/>
            <person name="Wu L."/>
            <person name="Ma J."/>
        </authorList>
    </citation>
    <scope>NUCLEOTIDE SEQUENCE [LARGE SCALE GENOMIC DNA]</scope>
    <source>
        <strain evidence="5">CGMCC 1.18575</strain>
    </source>
</reference>